<dbReference type="Pfam" id="PF13561">
    <property type="entry name" value="adh_short_C2"/>
    <property type="match status" value="1"/>
</dbReference>
<evidence type="ECO:0000313" key="4">
    <source>
        <dbReference type="Proteomes" id="UP000283644"/>
    </source>
</evidence>
<dbReference type="PANTHER" id="PTHR24321:SF8">
    <property type="entry name" value="ESTRADIOL 17-BETA-DEHYDROGENASE 8-RELATED"/>
    <property type="match status" value="1"/>
</dbReference>
<dbReference type="PRINTS" id="PR00081">
    <property type="entry name" value="GDHRDH"/>
</dbReference>
<dbReference type="EMBL" id="QXGH01000018">
    <property type="protein sequence ID" value="RHW26224.1"/>
    <property type="molecule type" value="Genomic_DNA"/>
</dbReference>
<dbReference type="InterPro" id="IPR002347">
    <property type="entry name" value="SDR_fam"/>
</dbReference>
<gene>
    <name evidence="3" type="ORF">D0Z08_14705</name>
</gene>
<evidence type="ECO:0000313" key="3">
    <source>
        <dbReference type="EMBL" id="RHW26224.1"/>
    </source>
</evidence>
<keyword evidence="4" id="KW-1185">Reference proteome</keyword>
<keyword evidence="2" id="KW-0560">Oxidoreductase</keyword>
<sequence length="247" mass="25771">MSADLTGKLVVVSSMGTQVGVGIAGGLAAAGAQVILADRATPAAELPEEIGFEVLDGAEPASWTRLGRTLEGRRVDGYVHCGRFDHHVGIDDVQLDDWNNVIAVNLTAVVLGLQTLVPLMPPGSSIVNIGSATAFTAFPSVSDTATAWALRGLTHAADLELADLGIRINALHCGFFAEDLSEAPSDFEAIAIRSTTRGRLAEHRDVASFTAFLLSDDSQFMTSGDIRLDGGATPHAGSRMAKAGMTE</sequence>
<dbReference type="RefSeq" id="WP_118926010.1">
    <property type="nucleotide sequence ID" value="NZ_QXGH01000018.1"/>
</dbReference>
<dbReference type="OrthoDB" id="3542748at2"/>
<comment type="caution">
    <text evidence="3">The sequence shown here is derived from an EMBL/GenBank/DDBJ whole genome shotgun (WGS) entry which is preliminary data.</text>
</comment>
<dbReference type="InterPro" id="IPR036291">
    <property type="entry name" value="NAD(P)-bd_dom_sf"/>
</dbReference>
<dbReference type="GO" id="GO:0016491">
    <property type="term" value="F:oxidoreductase activity"/>
    <property type="evidence" value="ECO:0007669"/>
    <property type="project" value="UniProtKB-KW"/>
</dbReference>
<proteinExistence type="inferred from homology"/>
<name>A0A417Y0X8_9ACTN</name>
<evidence type="ECO:0000256" key="1">
    <source>
        <dbReference type="ARBA" id="ARBA00006484"/>
    </source>
</evidence>
<dbReference type="Proteomes" id="UP000283644">
    <property type="component" value="Unassembled WGS sequence"/>
</dbReference>
<dbReference type="AlphaFoldDB" id="A0A417Y0X8"/>
<protein>
    <submittedName>
        <fullName evidence="3">SDR family oxidoreductase</fullName>
    </submittedName>
</protein>
<dbReference type="SUPFAM" id="SSF51735">
    <property type="entry name" value="NAD(P)-binding Rossmann-fold domains"/>
    <property type="match status" value="1"/>
</dbReference>
<organism evidence="3 4">
    <name type="scientific">Nocardioides immobilis</name>
    <dbReference type="NCBI Taxonomy" id="2049295"/>
    <lineage>
        <taxon>Bacteria</taxon>
        <taxon>Bacillati</taxon>
        <taxon>Actinomycetota</taxon>
        <taxon>Actinomycetes</taxon>
        <taxon>Propionibacteriales</taxon>
        <taxon>Nocardioidaceae</taxon>
        <taxon>Nocardioides</taxon>
    </lineage>
</organism>
<accession>A0A417Y0X8</accession>
<reference evidence="3 4" key="1">
    <citation type="submission" date="2018-09" db="EMBL/GenBank/DDBJ databases">
        <title>Genome sequencing of Nocardioides immobilis CCTCC AB 2017083 for comparison to Nocardioides silvaticus.</title>
        <authorList>
            <person name="Li C."/>
            <person name="Wang G."/>
        </authorList>
    </citation>
    <scope>NUCLEOTIDE SEQUENCE [LARGE SCALE GENOMIC DNA]</scope>
    <source>
        <strain evidence="3 4">CCTCC AB 2017083</strain>
    </source>
</reference>
<comment type="similarity">
    <text evidence="1">Belongs to the short-chain dehydrogenases/reductases (SDR) family.</text>
</comment>
<evidence type="ECO:0000256" key="2">
    <source>
        <dbReference type="ARBA" id="ARBA00023002"/>
    </source>
</evidence>
<dbReference type="Gene3D" id="3.40.50.720">
    <property type="entry name" value="NAD(P)-binding Rossmann-like Domain"/>
    <property type="match status" value="1"/>
</dbReference>
<dbReference type="PANTHER" id="PTHR24321">
    <property type="entry name" value="DEHYDROGENASES, SHORT CHAIN"/>
    <property type="match status" value="1"/>
</dbReference>